<dbReference type="HOGENOM" id="CLU_1750163_0_0_1"/>
<dbReference type="FunCoup" id="G0VKA4">
    <property type="interactions" value="3"/>
</dbReference>
<evidence type="ECO:0000313" key="3">
    <source>
        <dbReference type="Proteomes" id="UP000001640"/>
    </source>
</evidence>
<accession>G0VKA4</accession>
<organism evidence="2 3">
    <name type="scientific">Naumovozyma castellii</name>
    <name type="common">Yeast</name>
    <name type="synonym">Saccharomyces castellii</name>
    <dbReference type="NCBI Taxonomy" id="27288"/>
    <lineage>
        <taxon>Eukaryota</taxon>
        <taxon>Fungi</taxon>
        <taxon>Dikarya</taxon>
        <taxon>Ascomycota</taxon>
        <taxon>Saccharomycotina</taxon>
        <taxon>Saccharomycetes</taxon>
        <taxon>Saccharomycetales</taxon>
        <taxon>Saccharomycetaceae</taxon>
        <taxon>Naumovozyma</taxon>
    </lineage>
</organism>
<dbReference type="EMBL" id="HE576760">
    <property type="protein sequence ID" value="CCC71938.1"/>
    <property type="molecule type" value="Genomic_DNA"/>
</dbReference>
<dbReference type="GeneID" id="96905625"/>
<evidence type="ECO:0000313" key="2">
    <source>
        <dbReference type="EMBL" id="CCC71938.1"/>
    </source>
</evidence>
<feature type="compositionally biased region" description="Polar residues" evidence="1">
    <location>
        <begin position="125"/>
        <end position="149"/>
    </location>
</feature>
<gene>
    <name evidence="2" type="primary">NCAS0I02700</name>
    <name evidence="2" type="ordered locus">NCAS_0I02700</name>
</gene>
<dbReference type="OrthoDB" id="4061920at2759"/>
<dbReference type="AlphaFoldDB" id="G0VKA4"/>
<reference key="2">
    <citation type="submission" date="2011-08" db="EMBL/GenBank/DDBJ databases">
        <title>Genome sequence of Naumovozyma castellii.</title>
        <authorList>
            <person name="Gordon J.L."/>
            <person name="Armisen D."/>
            <person name="Proux-Wera E."/>
            <person name="OhEigeartaigh S.S."/>
            <person name="Byrne K.P."/>
            <person name="Wolfe K.H."/>
        </authorList>
    </citation>
    <scope>NUCLEOTIDE SEQUENCE</scope>
    <source>
        <strain>Type strain:CBS 4309</strain>
    </source>
</reference>
<dbReference type="InParanoid" id="G0VKA4"/>
<name>G0VKA4_NAUCA</name>
<proteinExistence type="predicted"/>
<protein>
    <submittedName>
        <fullName evidence="2">Uncharacterized protein</fullName>
    </submittedName>
</protein>
<dbReference type="Proteomes" id="UP000001640">
    <property type="component" value="Chromosome 9"/>
</dbReference>
<evidence type="ECO:0000256" key="1">
    <source>
        <dbReference type="SAM" id="MobiDB-lite"/>
    </source>
</evidence>
<sequence length="149" mass="16821">MCVCNLLVYKVIPYHIHPKNPYIAHNTITKHTRKMLRRSTSQHLARHHKRIPISSIQSSRNSILRSQRDIPKYTSDSCEYIDEEPSDGMFNVLNHHNHPGVVYYVIQFDNPGGSSSSLDNSNNNTHNPAPGTNQNEHQGGQTGINSGTH</sequence>
<dbReference type="eggNOG" id="ENOG502SYJH">
    <property type="taxonomic scope" value="Eukaryota"/>
</dbReference>
<dbReference type="KEGG" id="ncs:NCAS_0I02700"/>
<feature type="region of interest" description="Disordered" evidence="1">
    <location>
        <begin position="113"/>
        <end position="149"/>
    </location>
</feature>
<dbReference type="RefSeq" id="XP_003678280.1">
    <property type="nucleotide sequence ID" value="XM_003678232.1"/>
</dbReference>
<feature type="compositionally biased region" description="Low complexity" evidence="1">
    <location>
        <begin position="113"/>
        <end position="124"/>
    </location>
</feature>
<reference evidence="2 3" key="1">
    <citation type="journal article" date="2011" name="Proc. Natl. Acad. Sci. U.S.A.">
        <title>Evolutionary erosion of yeast sex chromosomes by mating-type switching accidents.</title>
        <authorList>
            <person name="Gordon J.L."/>
            <person name="Armisen D."/>
            <person name="Proux-Wera E."/>
            <person name="Oheigeartaigh S.S."/>
            <person name="Byrne K.P."/>
            <person name="Wolfe K.H."/>
        </authorList>
    </citation>
    <scope>NUCLEOTIDE SEQUENCE [LARGE SCALE GENOMIC DNA]</scope>
    <source>
        <strain evidence="3">ATCC 76901 / BCRC 22586 / CBS 4309 / NBRC 1992 / NRRL Y-12630</strain>
    </source>
</reference>
<keyword evidence="3" id="KW-1185">Reference proteome</keyword>